<dbReference type="GO" id="GO:0006355">
    <property type="term" value="P:regulation of DNA-templated transcription"/>
    <property type="evidence" value="ECO:0007669"/>
    <property type="project" value="InterPro"/>
</dbReference>
<sequence length="120" mass="13577">MATKRKPQAASSADRYTYRLTWSVKDKKFIATIVEFPSLSWIADTRQAALEGLTSVVEEVLHDMLAEGEEIPSPWDERTFSGKFNLRLGPDLHKKVALEAAERHESMNTYVIKQLGLIEA</sequence>
<evidence type="ECO:0000313" key="1">
    <source>
        <dbReference type="EMBL" id="CAB5005098.1"/>
    </source>
</evidence>
<dbReference type="Gene3D" id="1.10.1220.10">
    <property type="entry name" value="Met repressor-like"/>
    <property type="match status" value="1"/>
</dbReference>
<dbReference type="InterPro" id="IPR035069">
    <property type="entry name" value="TTHA1013/TTHA0281-like"/>
</dbReference>
<protein>
    <submittedName>
        <fullName evidence="1">Unannotated protein</fullName>
    </submittedName>
</protein>
<dbReference type="SUPFAM" id="SSF47598">
    <property type="entry name" value="Ribbon-helix-helix"/>
    <property type="match status" value="1"/>
</dbReference>
<dbReference type="SUPFAM" id="SSF143100">
    <property type="entry name" value="TTHA1013/TTHA0281-like"/>
    <property type="match status" value="1"/>
</dbReference>
<dbReference type="InterPro" id="IPR008651">
    <property type="entry name" value="Uncharacterised_HicB"/>
</dbReference>
<name>A0A6J7PIS5_9ZZZZ</name>
<dbReference type="Pfam" id="PF05534">
    <property type="entry name" value="HicB"/>
    <property type="match status" value="1"/>
</dbReference>
<accession>A0A6J7PIS5</accession>
<dbReference type="EMBL" id="CAFBOZ010000118">
    <property type="protein sequence ID" value="CAB5005098.1"/>
    <property type="molecule type" value="Genomic_DNA"/>
</dbReference>
<proteinExistence type="predicted"/>
<dbReference type="InterPro" id="IPR013321">
    <property type="entry name" value="Arc_rbn_hlx_hlx"/>
</dbReference>
<organism evidence="1">
    <name type="scientific">freshwater metagenome</name>
    <dbReference type="NCBI Taxonomy" id="449393"/>
    <lineage>
        <taxon>unclassified sequences</taxon>
        <taxon>metagenomes</taxon>
        <taxon>ecological metagenomes</taxon>
    </lineage>
</organism>
<gene>
    <name evidence="1" type="ORF">UFOPK3992_00931</name>
</gene>
<dbReference type="AlphaFoldDB" id="A0A6J7PIS5"/>
<dbReference type="Gene3D" id="3.30.160.250">
    <property type="match status" value="1"/>
</dbReference>
<dbReference type="InterPro" id="IPR010985">
    <property type="entry name" value="Ribbon_hlx_hlx"/>
</dbReference>
<reference evidence="1" key="1">
    <citation type="submission" date="2020-05" db="EMBL/GenBank/DDBJ databases">
        <authorList>
            <person name="Chiriac C."/>
            <person name="Salcher M."/>
            <person name="Ghai R."/>
            <person name="Kavagutti S V."/>
        </authorList>
    </citation>
    <scope>NUCLEOTIDE SEQUENCE</scope>
</reference>